<evidence type="ECO:0000256" key="11">
    <source>
        <dbReference type="ARBA" id="ARBA00023136"/>
    </source>
</evidence>
<feature type="binding site" description="axial binding residue" evidence="15">
    <location>
        <position position="163"/>
    </location>
    <ligand>
        <name>heme</name>
        <dbReference type="ChEBI" id="CHEBI:30413"/>
    </ligand>
    <ligandPart>
        <name>Fe</name>
        <dbReference type="ChEBI" id="CHEBI:18248"/>
    </ligandPart>
</feature>
<evidence type="ECO:0000256" key="10">
    <source>
        <dbReference type="ARBA" id="ARBA00023004"/>
    </source>
</evidence>
<evidence type="ECO:0000256" key="12">
    <source>
        <dbReference type="ARBA" id="ARBA00023157"/>
    </source>
</evidence>
<reference evidence="18" key="2">
    <citation type="submission" date="2023-05" db="EMBL/GenBank/DDBJ databases">
        <authorList>
            <consortium name="Lawrence Berkeley National Laboratory"/>
            <person name="Steindorff A."/>
            <person name="Hensen N."/>
            <person name="Bonometti L."/>
            <person name="Westerberg I."/>
            <person name="Brannstrom I.O."/>
            <person name="Guillou S."/>
            <person name="Cros-Aarteil S."/>
            <person name="Calhoun S."/>
            <person name="Haridas S."/>
            <person name="Kuo A."/>
            <person name="Mondo S."/>
            <person name="Pangilinan J."/>
            <person name="Riley R."/>
            <person name="Labutti K."/>
            <person name="Andreopoulos B."/>
            <person name="Lipzen A."/>
            <person name="Chen C."/>
            <person name="Yanf M."/>
            <person name="Daum C."/>
            <person name="Ng V."/>
            <person name="Clum A."/>
            <person name="Ohm R."/>
            <person name="Martin F."/>
            <person name="Silar P."/>
            <person name="Natvig D."/>
            <person name="Lalanne C."/>
            <person name="Gautier V."/>
            <person name="Ament-Velasquez S.L."/>
            <person name="Kruys A."/>
            <person name="Hutchinson M.I."/>
            <person name="Powell A.J."/>
            <person name="Barry K."/>
            <person name="Miller A.N."/>
            <person name="Grigoriev I.V."/>
            <person name="Debuchy R."/>
            <person name="Gladieux P."/>
            <person name="Thoren M.H."/>
            <person name="Johannesson H."/>
        </authorList>
    </citation>
    <scope>NUCLEOTIDE SEQUENCE</scope>
    <source>
        <strain evidence="18">CBS 359.72</strain>
    </source>
</reference>
<keyword evidence="8 15" id="KW-0479">Metal-binding</keyword>
<keyword evidence="13" id="KW-0325">Glycoprotein</keyword>
<keyword evidence="10 15" id="KW-0408">Iron</keyword>
<keyword evidence="14" id="KW-0449">Lipoprotein</keyword>
<reference evidence="18" key="1">
    <citation type="journal article" date="2023" name="Mol. Phylogenet. Evol.">
        <title>Genome-scale phylogeny and comparative genomics of the fungal order Sordariales.</title>
        <authorList>
            <person name="Hensen N."/>
            <person name="Bonometti L."/>
            <person name="Westerberg I."/>
            <person name="Brannstrom I.O."/>
            <person name="Guillou S."/>
            <person name="Cros-Aarteil S."/>
            <person name="Calhoun S."/>
            <person name="Haridas S."/>
            <person name="Kuo A."/>
            <person name="Mondo S."/>
            <person name="Pangilinan J."/>
            <person name="Riley R."/>
            <person name="LaButti K."/>
            <person name="Andreopoulos B."/>
            <person name="Lipzen A."/>
            <person name="Chen C."/>
            <person name="Yan M."/>
            <person name="Daum C."/>
            <person name="Ng V."/>
            <person name="Clum A."/>
            <person name="Steindorff A."/>
            <person name="Ohm R.A."/>
            <person name="Martin F."/>
            <person name="Silar P."/>
            <person name="Natvig D.O."/>
            <person name="Lalanne C."/>
            <person name="Gautier V."/>
            <person name="Ament-Velasquez S.L."/>
            <person name="Kruys A."/>
            <person name="Hutchinson M.I."/>
            <person name="Powell A.J."/>
            <person name="Barry K."/>
            <person name="Miller A.N."/>
            <person name="Grigoriev I.V."/>
            <person name="Debuchy R."/>
            <person name="Gladieux P."/>
            <person name="Hiltunen Thoren M."/>
            <person name="Johannesson H."/>
        </authorList>
    </citation>
    <scope>NUCLEOTIDE SEQUENCE</scope>
    <source>
        <strain evidence="18">CBS 359.72</strain>
    </source>
</reference>
<dbReference type="GO" id="GO:0098552">
    <property type="term" value="C:side of membrane"/>
    <property type="evidence" value="ECO:0007669"/>
    <property type="project" value="UniProtKB-KW"/>
</dbReference>
<feature type="disulfide bond" evidence="15">
    <location>
        <begin position="168"/>
        <end position="201"/>
    </location>
</feature>
<feature type="domain" description="CFEM" evidence="17">
    <location>
        <begin position="115"/>
        <end position="212"/>
    </location>
</feature>
<comment type="similarity">
    <text evidence="3">Belongs to the RBT5 family.</text>
</comment>
<keyword evidence="19" id="KW-1185">Reference proteome</keyword>
<dbReference type="SMART" id="SM00747">
    <property type="entry name" value="CFEM"/>
    <property type="match status" value="2"/>
</dbReference>
<evidence type="ECO:0000313" key="19">
    <source>
        <dbReference type="Proteomes" id="UP001303647"/>
    </source>
</evidence>
<organism evidence="18 19">
    <name type="scientific">Corynascus novoguineensis</name>
    <dbReference type="NCBI Taxonomy" id="1126955"/>
    <lineage>
        <taxon>Eukaryota</taxon>
        <taxon>Fungi</taxon>
        <taxon>Dikarya</taxon>
        <taxon>Ascomycota</taxon>
        <taxon>Pezizomycotina</taxon>
        <taxon>Sordariomycetes</taxon>
        <taxon>Sordariomycetidae</taxon>
        <taxon>Sordariales</taxon>
        <taxon>Chaetomiaceae</taxon>
        <taxon>Corynascus</taxon>
    </lineage>
</organism>
<keyword evidence="12 15" id="KW-1015">Disulfide bond</keyword>
<comment type="caution">
    <text evidence="18">The sequence shown here is derived from an EMBL/GenBank/DDBJ whole genome shotgun (WGS) entry which is preliminary data.</text>
</comment>
<dbReference type="GO" id="GO:0046872">
    <property type="term" value="F:metal ion binding"/>
    <property type="evidence" value="ECO:0007669"/>
    <property type="project" value="UniProtKB-UniRule"/>
</dbReference>
<protein>
    <submittedName>
        <fullName evidence="18">GPI-anchored CFEM domain protein</fullName>
    </submittedName>
</protein>
<evidence type="ECO:0000256" key="15">
    <source>
        <dbReference type="PROSITE-ProRule" id="PRU01356"/>
    </source>
</evidence>
<evidence type="ECO:0000256" key="3">
    <source>
        <dbReference type="ARBA" id="ARBA00010031"/>
    </source>
</evidence>
<feature type="compositionally biased region" description="Low complexity" evidence="16">
    <location>
        <begin position="17"/>
        <end position="48"/>
    </location>
</feature>
<evidence type="ECO:0000259" key="17">
    <source>
        <dbReference type="PROSITE" id="PS52012"/>
    </source>
</evidence>
<comment type="subcellular location">
    <subcellularLocation>
        <location evidence="1">Cell membrane</location>
        <topology evidence="1">Lipid-anchor</topology>
        <topology evidence="1">GPI-anchor</topology>
    </subcellularLocation>
    <subcellularLocation>
        <location evidence="2">Secreted</location>
    </subcellularLocation>
</comment>
<dbReference type="PANTHER" id="PTHR37928:SF1">
    <property type="entry name" value="CFEM DOMAIN PROTEIN (AFU_ORTHOLOGUE AFUA_6G14090)"/>
    <property type="match status" value="1"/>
</dbReference>
<evidence type="ECO:0000256" key="7">
    <source>
        <dbReference type="ARBA" id="ARBA00022622"/>
    </source>
</evidence>
<proteinExistence type="inferred from homology"/>
<dbReference type="PROSITE" id="PS52012">
    <property type="entry name" value="CFEM"/>
    <property type="match status" value="1"/>
</dbReference>
<keyword evidence="9" id="KW-0732">Signal</keyword>
<dbReference type="InterPro" id="IPR008427">
    <property type="entry name" value="Extracellular_membr_CFEM_dom"/>
</dbReference>
<dbReference type="InterPro" id="IPR051735">
    <property type="entry name" value="CFEM_domain"/>
</dbReference>
<accession>A0AAN7CLX3</accession>
<evidence type="ECO:0000256" key="4">
    <source>
        <dbReference type="ARBA" id="ARBA00022475"/>
    </source>
</evidence>
<evidence type="ECO:0000256" key="13">
    <source>
        <dbReference type="ARBA" id="ARBA00023180"/>
    </source>
</evidence>
<dbReference type="GO" id="GO:0005886">
    <property type="term" value="C:plasma membrane"/>
    <property type="evidence" value="ECO:0007669"/>
    <property type="project" value="UniProtKB-SubCell"/>
</dbReference>
<evidence type="ECO:0000313" key="18">
    <source>
        <dbReference type="EMBL" id="KAK4243687.1"/>
    </source>
</evidence>
<evidence type="ECO:0000256" key="8">
    <source>
        <dbReference type="ARBA" id="ARBA00022723"/>
    </source>
</evidence>
<dbReference type="GO" id="GO:0005576">
    <property type="term" value="C:extracellular region"/>
    <property type="evidence" value="ECO:0007669"/>
    <property type="project" value="UniProtKB-SubCell"/>
</dbReference>
<dbReference type="PANTHER" id="PTHR37928">
    <property type="entry name" value="CFEM DOMAIN PROTEIN (AFU_ORTHOLOGUE AFUA_6G14090)"/>
    <property type="match status" value="1"/>
</dbReference>
<sequence>MEAPVEPLPQPEFGDCSSVSTTSASSTTSKSSSSTSHITATPTSKTTTTSATSSIAFSSLPSCGHTCFNNMLDQWSELGCSSGDPACLCNNVNFGYGLRDCSNGACGTAVASTVIAYGSAYCSSALATATPTATGVASLPTCGQTCFNNMVAMYSSLGCASPDLYCLCSNVNFGYGLRDCSNGACGTDVASTVIAYGSAYCASASATATAKA</sequence>
<feature type="region of interest" description="Disordered" evidence="16">
    <location>
        <begin position="1"/>
        <end position="48"/>
    </location>
</feature>
<keyword evidence="5" id="KW-0964">Secreted</keyword>
<dbReference type="Pfam" id="PF05730">
    <property type="entry name" value="CFEM"/>
    <property type="match status" value="2"/>
</dbReference>
<feature type="disulfide bond" evidence="15">
    <location>
        <begin position="159"/>
        <end position="166"/>
    </location>
</feature>
<evidence type="ECO:0000256" key="6">
    <source>
        <dbReference type="ARBA" id="ARBA00022617"/>
    </source>
</evidence>
<keyword evidence="7" id="KW-0336">GPI-anchor</keyword>
<gene>
    <name evidence="18" type="ORF">C7999DRAFT_35966</name>
</gene>
<evidence type="ECO:0000256" key="14">
    <source>
        <dbReference type="ARBA" id="ARBA00023288"/>
    </source>
</evidence>
<name>A0AAN7CLX3_9PEZI</name>
<evidence type="ECO:0000256" key="5">
    <source>
        <dbReference type="ARBA" id="ARBA00022525"/>
    </source>
</evidence>
<dbReference type="AlphaFoldDB" id="A0AAN7CLX3"/>
<comment type="caution">
    <text evidence="15">Lacks conserved residue(s) required for the propagation of feature annotation.</text>
</comment>
<evidence type="ECO:0000256" key="2">
    <source>
        <dbReference type="ARBA" id="ARBA00004613"/>
    </source>
</evidence>
<keyword evidence="6 15" id="KW-0349">Heme</keyword>
<evidence type="ECO:0000256" key="16">
    <source>
        <dbReference type="SAM" id="MobiDB-lite"/>
    </source>
</evidence>
<feature type="compositionally biased region" description="Pro residues" evidence="16">
    <location>
        <begin position="1"/>
        <end position="10"/>
    </location>
</feature>
<keyword evidence="4" id="KW-1003">Cell membrane</keyword>
<evidence type="ECO:0000256" key="9">
    <source>
        <dbReference type="ARBA" id="ARBA00022729"/>
    </source>
</evidence>
<evidence type="ECO:0000256" key="1">
    <source>
        <dbReference type="ARBA" id="ARBA00004609"/>
    </source>
</evidence>
<keyword evidence="11" id="KW-0472">Membrane</keyword>
<dbReference type="EMBL" id="MU857789">
    <property type="protein sequence ID" value="KAK4243687.1"/>
    <property type="molecule type" value="Genomic_DNA"/>
</dbReference>
<dbReference type="Proteomes" id="UP001303647">
    <property type="component" value="Unassembled WGS sequence"/>
</dbReference>